<dbReference type="EMBL" id="BAAAFZ010000092">
    <property type="protein sequence ID" value="GAA0603818.1"/>
    <property type="molecule type" value="Genomic_DNA"/>
</dbReference>
<dbReference type="Pfam" id="PF00155">
    <property type="entry name" value="Aminotran_1_2"/>
    <property type="match status" value="1"/>
</dbReference>
<keyword evidence="4 10" id="KW-0032">Aminotransferase</keyword>
<evidence type="ECO:0000256" key="1">
    <source>
        <dbReference type="ARBA" id="ARBA00001933"/>
    </source>
</evidence>
<dbReference type="InterPro" id="IPR015424">
    <property type="entry name" value="PyrdxlP-dep_Trfase"/>
</dbReference>
<dbReference type="InterPro" id="IPR050596">
    <property type="entry name" value="AspAT/PAT-like"/>
</dbReference>
<dbReference type="RefSeq" id="WP_343897853.1">
    <property type="nucleotide sequence ID" value="NZ_BAAAFZ010000092.1"/>
</dbReference>
<evidence type="ECO:0000256" key="5">
    <source>
        <dbReference type="ARBA" id="ARBA00022679"/>
    </source>
</evidence>
<dbReference type="CDD" id="cd00609">
    <property type="entry name" value="AAT_like"/>
    <property type="match status" value="1"/>
</dbReference>
<dbReference type="GO" id="GO:0008483">
    <property type="term" value="F:transaminase activity"/>
    <property type="evidence" value="ECO:0007669"/>
    <property type="project" value="UniProtKB-KW"/>
</dbReference>
<feature type="region of interest" description="Disordered" evidence="8">
    <location>
        <begin position="401"/>
        <end position="433"/>
    </location>
</feature>
<evidence type="ECO:0000256" key="6">
    <source>
        <dbReference type="ARBA" id="ARBA00022898"/>
    </source>
</evidence>
<dbReference type="PANTHER" id="PTHR46383">
    <property type="entry name" value="ASPARTATE AMINOTRANSFERASE"/>
    <property type="match status" value="1"/>
</dbReference>
<accession>A0ABP3R6Q1</accession>
<reference evidence="11" key="1">
    <citation type="journal article" date="2019" name="Int. J. Syst. Evol. Microbiol.">
        <title>The Global Catalogue of Microorganisms (GCM) 10K type strain sequencing project: providing services to taxonomists for standard genome sequencing and annotation.</title>
        <authorList>
            <consortium name="The Broad Institute Genomics Platform"/>
            <consortium name="The Broad Institute Genome Sequencing Center for Infectious Disease"/>
            <person name="Wu L."/>
            <person name="Ma J."/>
        </authorList>
    </citation>
    <scope>NUCLEOTIDE SEQUENCE [LARGE SCALE GENOMIC DNA]</scope>
    <source>
        <strain evidence="11">JCM 9933</strain>
    </source>
</reference>
<dbReference type="Proteomes" id="UP001501588">
    <property type="component" value="Unassembled WGS sequence"/>
</dbReference>
<keyword evidence="6" id="KW-0663">Pyridoxal phosphate</keyword>
<sequence length="433" mass="46500">MPPDLMPSPPLSRAPTVAPTAAAVPVPPIPACRAWAARYAGGHGKPLDLTQAVPGWPPHPDMLAALARAAGDPAAATYGLLEGESALREALAEEMRLLYGGDARADDLRITAGANIGFNLAMTVATAPGDEVLLPTPWFFNHEMALALRGVRAVPLPCRAADGFLPDPERAAALVGPRTRAIVLVTPNNPTGAVMPPDLVGRFADLCRERGLWLVLDETYRDFLPEGQDRPHDLFRRPDWRDFVVQLYSFSKAYCIPGHRVGAVCAGPVFRAEFVKAVDNIQICPPRPPQFALAWGVPALREWRAGNRARIATRAQAFRRALESGAPEWRIDAIGAYFAWVRVPDAAPDSAAAAERLAAERGVVSLPGTVFGPGGERHLRLAFANTGEDAIAEVPERLADLFAPRAPTRRARDERDTASDTPPPPGNAPDRSA</sequence>
<dbReference type="InterPro" id="IPR015421">
    <property type="entry name" value="PyrdxlP-dep_Trfase_major"/>
</dbReference>
<evidence type="ECO:0000256" key="3">
    <source>
        <dbReference type="ARBA" id="ARBA00012753"/>
    </source>
</evidence>
<evidence type="ECO:0000256" key="7">
    <source>
        <dbReference type="ARBA" id="ARBA00049185"/>
    </source>
</evidence>
<evidence type="ECO:0000313" key="10">
    <source>
        <dbReference type="EMBL" id="GAA0603818.1"/>
    </source>
</evidence>
<protein>
    <recommendedName>
        <fullName evidence="3">aspartate transaminase</fullName>
        <ecNumber evidence="3">2.6.1.1</ecNumber>
    </recommendedName>
</protein>
<comment type="caution">
    <text evidence="10">The sequence shown here is derived from an EMBL/GenBank/DDBJ whole genome shotgun (WGS) entry which is preliminary data.</text>
</comment>
<dbReference type="Gene3D" id="3.40.640.10">
    <property type="entry name" value="Type I PLP-dependent aspartate aminotransferase-like (Major domain)"/>
    <property type="match status" value="1"/>
</dbReference>
<dbReference type="SUPFAM" id="SSF53383">
    <property type="entry name" value="PLP-dependent transferases"/>
    <property type="match status" value="1"/>
</dbReference>
<gene>
    <name evidence="10" type="ORF">GCM10009416_46800</name>
</gene>
<feature type="domain" description="Aminotransferase class I/classII large" evidence="9">
    <location>
        <begin position="59"/>
        <end position="397"/>
    </location>
</feature>
<dbReference type="InterPro" id="IPR004839">
    <property type="entry name" value="Aminotransferase_I/II_large"/>
</dbReference>
<keyword evidence="11" id="KW-1185">Reference proteome</keyword>
<proteinExistence type="inferred from homology"/>
<dbReference type="EC" id="2.6.1.1" evidence="3"/>
<evidence type="ECO:0000313" key="11">
    <source>
        <dbReference type="Proteomes" id="UP001501588"/>
    </source>
</evidence>
<comment type="catalytic activity">
    <reaction evidence="7">
        <text>L-aspartate + 2-oxoglutarate = oxaloacetate + L-glutamate</text>
        <dbReference type="Rhea" id="RHEA:21824"/>
        <dbReference type="ChEBI" id="CHEBI:16452"/>
        <dbReference type="ChEBI" id="CHEBI:16810"/>
        <dbReference type="ChEBI" id="CHEBI:29985"/>
        <dbReference type="ChEBI" id="CHEBI:29991"/>
        <dbReference type="EC" id="2.6.1.1"/>
    </reaction>
</comment>
<organism evidence="10 11">
    <name type="scientific">Craurococcus roseus</name>
    <dbReference type="NCBI Taxonomy" id="77585"/>
    <lineage>
        <taxon>Bacteria</taxon>
        <taxon>Pseudomonadati</taxon>
        <taxon>Pseudomonadota</taxon>
        <taxon>Alphaproteobacteria</taxon>
        <taxon>Acetobacterales</taxon>
        <taxon>Acetobacteraceae</taxon>
        <taxon>Craurococcus</taxon>
    </lineage>
</organism>
<evidence type="ECO:0000256" key="8">
    <source>
        <dbReference type="SAM" id="MobiDB-lite"/>
    </source>
</evidence>
<dbReference type="NCBIfam" id="NF005732">
    <property type="entry name" value="PRK07550.1"/>
    <property type="match status" value="1"/>
</dbReference>
<comment type="similarity">
    <text evidence="2">Belongs to the class-I pyridoxal-phosphate-dependent aminotransferase family.</text>
</comment>
<evidence type="ECO:0000256" key="4">
    <source>
        <dbReference type="ARBA" id="ARBA00022576"/>
    </source>
</evidence>
<comment type="cofactor">
    <cofactor evidence="1">
        <name>pyridoxal 5'-phosphate</name>
        <dbReference type="ChEBI" id="CHEBI:597326"/>
    </cofactor>
</comment>
<keyword evidence="5" id="KW-0808">Transferase</keyword>
<evidence type="ECO:0000259" key="9">
    <source>
        <dbReference type="Pfam" id="PF00155"/>
    </source>
</evidence>
<evidence type="ECO:0000256" key="2">
    <source>
        <dbReference type="ARBA" id="ARBA00007441"/>
    </source>
</evidence>
<dbReference type="PANTHER" id="PTHR46383:SF1">
    <property type="entry name" value="ASPARTATE AMINOTRANSFERASE"/>
    <property type="match status" value="1"/>
</dbReference>
<name>A0ABP3R6Q1_9PROT</name>